<sequence>MNVAKARKLRIADIADIRAYERERVDFRGLVIALKQRRRVSVGPYITFVFENRDTIRFQIQEMARVEKLYSDEQIETELNIYNPLIPEAGHVAATMFIELTSEALLREWLPKLVGVERTIALRFGDERVAFTLDAAHEAQLTRDDITSAVHYVHLALDPDQIDKFATGAPRLVIEHPAYSYETTLGSDTIAELLGDLRED</sequence>
<evidence type="ECO:0000313" key="2">
    <source>
        <dbReference type="EMBL" id="CAB4834602.1"/>
    </source>
</evidence>
<accession>A0A6J7JEB2</accession>
<organism evidence="3">
    <name type="scientific">freshwater metagenome</name>
    <dbReference type="NCBI Taxonomy" id="449393"/>
    <lineage>
        <taxon>unclassified sequences</taxon>
        <taxon>metagenomes</taxon>
        <taxon>ecological metagenomes</taxon>
    </lineage>
</organism>
<dbReference type="EMBL" id="CAFABA010000099">
    <property type="protein sequence ID" value="CAB4834602.1"/>
    <property type="molecule type" value="Genomic_DNA"/>
</dbReference>
<dbReference type="EMBL" id="CAEZYR010000064">
    <property type="protein sequence ID" value="CAB4750574.1"/>
    <property type="molecule type" value="Genomic_DNA"/>
</dbReference>
<evidence type="ECO:0000313" key="1">
    <source>
        <dbReference type="EMBL" id="CAB4750574.1"/>
    </source>
</evidence>
<reference evidence="3" key="1">
    <citation type="submission" date="2020-05" db="EMBL/GenBank/DDBJ databases">
        <authorList>
            <person name="Chiriac C."/>
            <person name="Salcher M."/>
            <person name="Ghai R."/>
            <person name="Kavagutti S V."/>
        </authorList>
    </citation>
    <scope>NUCLEOTIDE SEQUENCE</scope>
</reference>
<dbReference type="EMBL" id="CAFBMH010000234">
    <property type="protein sequence ID" value="CAB4941111.1"/>
    <property type="molecule type" value="Genomic_DNA"/>
</dbReference>
<dbReference type="Pfam" id="PF12007">
    <property type="entry name" value="DUF3501"/>
    <property type="match status" value="1"/>
</dbReference>
<dbReference type="InterPro" id="IPR021890">
    <property type="entry name" value="DUF3501"/>
</dbReference>
<protein>
    <submittedName>
        <fullName evidence="3">Unannotated protein</fullName>
    </submittedName>
</protein>
<gene>
    <name evidence="1" type="ORF">UFOPK2754_01782</name>
    <name evidence="2" type="ORF">UFOPK3139_02136</name>
    <name evidence="3" type="ORF">UFOPK3543_03261</name>
</gene>
<proteinExistence type="predicted"/>
<evidence type="ECO:0000313" key="3">
    <source>
        <dbReference type="EMBL" id="CAB4941111.1"/>
    </source>
</evidence>
<name>A0A6J7JEB2_9ZZZZ</name>
<dbReference type="AlphaFoldDB" id="A0A6J7JEB2"/>